<accession>A0ABN7SGR4</accession>
<evidence type="ECO:0000256" key="1">
    <source>
        <dbReference type="SAM" id="MobiDB-lite"/>
    </source>
</evidence>
<gene>
    <name evidence="2" type="ORF">OKIOD_LOCUS8195</name>
</gene>
<dbReference type="InterPro" id="IPR015915">
    <property type="entry name" value="Kelch-typ_b-propeller"/>
</dbReference>
<dbReference type="EMBL" id="OU015569">
    <property type="protein sequence ID" value="CAG5099690.1"/>
    <property type="molecule type" value="Genomic_DNA"/>
</dbReference>
<feature type="compositionally biased region" description="Acidic residues" evidence="1">
    <location>
        <begin position="600"/>
        <end position="609"/>
    </location>
</feature>
<reference evidence="2 3" key="1">
    <citation type="submission" date="2021-04" db="EMBL/GenBank/DDBJ databases">
        <authorList>
            <person name="Bliznina A."/>
        </authorList>
    </citation>
    <scope>NUCLEOTIDE SEQUENCE [LARGE SCALE GENOMIC DNA]</scope>
</reference>
<feature type="region of interest" description="Disordered" evidence="1">
    <location>
        <begin position="316"/>
        <end position="342"/>
    </location>
</feature>
<evidence type="ECO:0000313" key="2">
    <source>
        <dbReference type="EMBL" id="CAG5099690.1"/>
    </source>
</evidence>
<name>A0ABN7SGR4_OIKDI</name>
<sequence>MKLSSFFVLAKVGFSEDLAEFDARCPDLELGQQCDNECSLVFVDCRNNCPDHLCENQCLIEFTECVSDCPCGQNCPNGCQNCENPLCTTCDNLETDFEFQQCKVIALEEFDHCAMNCLNNWGCIDNCYNRQILQGFSQCKCFDEIPSKSTDYLTILSENSNYRPNLGYVTHVDGVYSGFVRYPYKWTQLFDGTKTTLSNYDTYADHEYGCMAHLNNQPVAIGGDGGNYVELLRSNGWTRLNSHPIDTHYAGCLGFGHDMVTIGGDGGKNRVYKYSGQSGTWSLLGYLQQYHMYNSVIELNGYIYSTGTNYWRRNSKNEKSADATEDDSDDSDDSRRYYTTVSPTGDAGIERIQIFDSSISSEIISMHDSYGHWRPVLFPTGQFDCSTPVSNPGQQCDTECSEVFVDCRNNCPDHLCENQCLIEFTECVSDCPCGQNCPNGCQDCENPLCTTCNNLEMDFEFQQCKVIALEEFDHCAMNCLNNWGCIDNCYNREILQGFSQCKCFDEIPSESTEYLTVLSQNWDTHHAGCLGFGQDMVTIGGNGGTNRVYKYSGQSRTWSLLGYLQQNHMFNTVIELNGYIYSTGTNNWRRKSKNEKISDASEDDSDDSDDSRRYYTTVSPQGDAGIERIQIFNSSISSEIISMHESYGHFRPILFSTGQFDCSTPVSNRTENSL</sequence>
<dbReference type="Gene3D" id="2.120.10.80">
    <property type="entry name" value="Kelch-type beta propeller"/>
    <property type="match status" value="1"/>
</dbReference>
<dbReference type="Proteomes" id="UP001158576">
    <property type="component" value="Chromosome XSR"/>
</dbReference>
<proteinExistence type="predicted"/>
<dbReference type="SUPFAM" id="SSF50965">
    <property type="entry name" value="Galactose oxidase, central domain"/>
    <property type="match status" value="2"/>
</dbReference>
<dbReference type="InterPro" id="IPR011043">
    <property type="entry name" value="Gal_Oxase/kelch_b-propeller"/>
</dbReference>
<protein>
    <submittedName>
        <fullName evidence="2">Oidioi.mRNA.OKI2018_I69.XSR.g16637.t1.cds</fullName>
    </submittedName>
</protein>
<feature type="compositionally biased region" description="Acidic residues" evidence="1">
    <location>
        <begin position="323"/>
        <end position="332"/>
    </location>
</feature>
<feature type="region of interest" description="Disordered" evidence="1">
    <location>
        <begin position="592"/>
        <end position="619"/>
    </location>
</feature>
<keyword evidence="3" id="KW-1185">Reference proteome</keyword>
<evidence type="ECO:0000313" key="3">
    <source>
        <dbReference type="Proteomes" id="UP001158576"/>
    </source>
</evidence>
<organism evidence="2 3">
    <name type="scientific">Oikopleura dioica</name>
    <name type="common">Tunicate</name>
    <dbReference type="NCBI Taxonomy" id="34765"/>
    <lineage>
        <taxon>Eukaryota</taxon>
        <taxon>Metazoa</taxon>
        <taxon>Chordata</taxon>
        <taxon>Tunicata</taxon>
        <taxon>Appendicularia</taxon>
        <taxon>Copelata</taxon>
        <taxon>Oikopleuridae</taxon>
        <taxon>Oikopleura</taxon>
    </lineage>
</organism>